<dbReference type="GO" id="GO:0050766">
    <property type="term" value="P:positive regulation of phagocytosis"/>
    <property type="evidence" value="ECO:0007669"/>
    <property type="project" value="TreeGrafter"/>
</dbReference>
<dbReference type="GO" id="GO:0032760">
    <property type="term" value="P:positive regulation of tumor necrosis factor production"/>
    <property type="evidence" value="ECO:0007669"/>
    <property type="project" value="TreeGrafter"/>
</dbReference>
<dbReference type="GO" id="GO:0019770">
    <property type="term" value="F:IgG receptor activity"/>
    <property type="evidence" value="ECO:0007669"/>
    <property type="project" value="TreeGrafter"/>
</dbReference>
<protein>
    <recommendedName>
        <fullName evidence="10">Ig-like domain-containing protein</fullName>
    </recommendedName>
</protein>
<reference evidence="11" key="1">
    <citation type="submission" date="2023-09" db="UniProtKB">
        <authorList>
            <consortium name="Ensembl"/>
        </authorList>
    </citation>
    <scope>IDENTIFICATION</scope>
</reference>
<dbReference type="InterPro" id="IPR003598">
    <property type="entry name" value="Ig_sub2"/>
</dbReference>
<keyword evidence="4 8" id="KW-0472">Membrane</keyword>
<dbReference type="GO" id="GO:0001788">
    <property type="term" value="P:antibody-dependent cellular cytotoxicity"/>
    <property type="evidence" value="ECO:0007669"/>
    <property type="project" value="TreeGrafter"/>
</dbReference>
<dbReference type="SUPFAM" id="SSF48726">
    <property type="entry name" value="Immunoglobulin"/>
    <property type="match status" value="2"/>
</dbReference>
<dbReference type="Ensembl" id="ENSCCNT00000029319.1">
    <property type="protein sequence ID" value="ENSCCNP00000022908.1"/>
    <property type="gene ID" value="ENSCCNG00000022530.1"/>
</dbReference>
<evidence type="ECO:0000256" key="5">
    <source>
        <dbReference type="ARBA" id="ARBA00023157"/>
    </source>
</evidence>
<dbReference type="SMART" id="SM00408">
    <property type="entry name" value="IGc2"/>
    <property type="match status" value="2"/>
</dbReference>
<dbReference type="GO" id="GO:0009897">
    <property type="term" value="C:external side of plasma membrane"/>
    <property type="evidence" value="ECO:0007669"/>
    <property type="project" value="TreeGrafter"/>
</dbReference>
<dbReference type="PANTHER" id="PTHR11481">
    <property type="entry name" value="IMMUNOGLOBULIN FC RECEPTOR"/>
    <property type="match status" value="1"/>
</dbReference>
<dbReference type="AlphaFoldDB" id="A0A8C0XGQ2"/>
<dbReference type="GO" id="GO:0019864">
    <property type="term" value="F:IgG binding"/>
    <property type="evidence" value="ECO:0007669"/>
    <property type="project" value="TreeGrafter"/>
</dbReference>
<evidence type="ECO:0000256" key="8">
    <source>
        <dbReference type="SAM" id="Phobius"/>
    </source>
</evidence>
<feature type="domain" description="Ig-like" evidence="10">
    <location>
        <begin position="15"/>
        <end position="82"/>
    </location>
</feature>
<feature type="transmembrane region" description="Helical" evidence="8">
    <location>
        <begin position="190"/>
        <end position="212"/>
    </location>
</feature>
<feature type="signal peptide" evidence="9">
    <location>
        <begin position="1"/>
        <end position="18"/>
    </location>
</feature>
<dbReference type="Gene3D" id="2.60.40.10">
    <property type="entry name" value="Immunoglobulins"/>
    <property type="match status" value="2"/>
</dbReference>
<keyword evidence="3 9" id="KW-0732">Signal</keyword>
<dbReference type="Pfam" id="PF13895">
    <property type="entry name" value="Ig_2"/>
    <property type="match status" value="2"/>
</dbReference>
<dbReference type="InterPro" id="IPR013783">
    <property type="entry name" value="Ig-like_fold"/>
</dbReference>
<dbReference type="FunFam" id="2.60.40.10:FF:000356">
    <property type="entry name" value="Low affinity immunoglobulin gamma Fc region receptor III-A"/>
    <property type="match status" value="1"/>
</dbReference>
<feature type="domain" description="Ig-like" evidence="10">
    <location>
        <begin position="91"/>
        <end position="180"/>
    </location>
</feature>
<dbReference type="SMART" id="SM00409">
    <property type="entry name" value="IG"/>
    <property type="match status" value="2"/>
</dbReference>
<evidence type="ECO:0000256" key="9">
    <source>
        <dbReference type="SAM" id="SignalP"/>
    </source>
</evidence>
<keyword evidence="2" id="KW-1003">Cell membrane</keyword>
<evidence type="ECO:0000256" key="1">
    <source>
        <dbReference type="ARBA" id="ARBA00004251"/>
    </source>
</evidence>
<dbReference type="InterPro" id="IPR036179">
    <property type="entry name" value="Ig-like_dom_sf"/>
</dbReference>
<dbReference type="CDD" id="cd05752">
    <property type="entry name" value="Ig1_FcgammaR_like"/>
    <property type="match status" value="1"/>
</dbReference>
<name>A0A8C0XGQ2_CASCN</name>
<proteinExistence type="predicted"/>
<evidence type="ECO:0000256" key="7">
    <source>
        <dbReference type="ARBA" id="ARBA00023319"/>
    </source>
</evidence>
<accession>A0A8C0XGQ2</accession>
<comment type="subcellular location">
    <subcellularLocation>
        <location evidence="1">Cell membrane</location>
        <topology evidence="1">Single-pass type I membrane protein</topology>
    </subcellularLocation>
</comment>
<gene>
    <name evidence="11" type="primary">LOC109677124</name>
</gene>
<keyword evidence="8" id="KW-0812">Transmembrane</keyword>
<dbReference type="InterPro" id="IPR050488">
    <property type="entry name" value="Ig_Fc_receptor"/>
</dbReference>
<keyword evidence="7" id="KW-0393">Immunoglobulin domain</keyword>
<evidence type="ECO:0000256" key="3">
    <source>
        <dbReference type="ARBA" id="ARBA00022729"/>
    </source>
</evidence>
<evidence type="ECO:0000313" key="11">
    <source>
        <dbReference type="Ensembl" id="ENSCCNP00000022908.1"/>
    </source>
</evidence>
<dbReference type="CDD" id="cd05753">
    <property type="entry name" value="Ig2_FcgammaR_like"/>
    <property type="match status" value="1"/>
</dbReference>
<keyword evidence="6" id="KW-0325">Glycoprotein</keyword>
<keyword evidence="5" id="KW-1015">Disulfide bond</keyword>
<sequence length="261" mass="29955">MWLLTVLLLWGKLDPTKAVITLQPPWVSVFQEENVTLWCEGPRQLGDSSTQWFLNGTAIQTLTSRYSITAASDNDSGEYRCQTGLSVPSDPVQLEIYRDWLLLQASRRVITEGEPLTLRCHGWKNKLVYNIVFYRNGKSFKFSPRDSELTILKTNVSHNGTYHCSGMGRHRYTSAGVSVTVKGLKSPTPVWFHILFYLSMGVIFLVDTVLFVKIHKELQRKKKWNLGISLASDQGKKVTSYLQKDRYLEEKVKCQEQEEML</sequence>
<feature type="chain" id="PRO_5034041749" description="Ig-like domain-containing protein" evidence="9">
    <location>
        <begin position="19"/>
        <end position="261"/>
    </location>
</feature>
<dbReference type="InterPro" id="IPR003599">
    <property type="entry name" value="Ig_sub"/>
</dbReference>
<keyword evidence="8" id="KW-1133">Transmembrane helix</keyword>
<evidence type="ECO:0000256" key="2">
    <source>
        <dbReference type="ARBA" id="ARBA00022475"/>
    </source>
</evidence>
<organism evidence="11">
    <name type="scientific">Castor canadensis</name>
    <name type="common">American beaver</name>
    <dbReference type="NCBI Taxonomy" id="51338"/>
    <lineage>
        <taxon>Eukaryota</taxon>
        <taxon>Metazoa</taxon>
        <taxon>Chordata</taxon>
        <taxon>Craniata</taxon>
        <taxon>Vertebrata</taxon>
        <taxon>Euteleostomi</taxon>
        <taxon>Mammalia</taxon>
        <taxon>Eutheria</taxon>
        <taxon>Euarchontoglires</taxon>
        <taxon>Glires</taxon>
        <taxon>Rodentia</taxon>
        <taxon>Castorimorpha</taxon>
        <taxon>Castoridae</taxon>
        <taxon>Castor</taxon>
    </lineage>
</organism>
<evidence type="ECO:0000259" key="10">
    <source>
        <dbReference type="PROSITE" id="PS50835"/>
    </source>
</evidence>
<evidence type="ECO:0000256" key="6">
    <source>
        <dbReference type="ARBA" id="ARBA00023180"/>
    </source>
</evidence>
<dbReference type="FunFam" id="2.60.40.10:FF:000217">
    <property type="entry name" value="High affinity immunoglobulin gamma Fc receptor I"/>
    <property type="match status" value="1"/>
</dbReference>
<dbReference type="PROSITE" id="PS50835">
    <property type="entry name" value="IG_LIKE"/>
    <property type="match status" value="2"/>
</dbReference>
<dbReference type="PANTHER" id="PTHR11481:SF11">
    <property type="entry name" value="HIGH AFFINITY IMMUNOGLOBULIN GAMMA FC RECEPTOR I-RELATED"/>
    <property type="match status" value="1"/>
</dbReference>
<dbReference type="InterPro" id="IPR007110">
    <property type="entry name" value="Ig-like_dom"/>
</dbReference>
<evidence type="ECO:0000256" key="4">
    <source>
        <dbReference type="ARBA" id="ARBA00023136"/>
    </source>
</evidence>